<dbReference type="Proteomes" id="UP000703661">
    <property type="component" value="Unassembled WGS sequence"/>
</dbReference>
<organism evidence="2 3">
    <name type="scientific">Entomortierella chlamydospora</name>
    <dbReference type="NCBI Taxonomy" id="101097"/>
    <lineage>
        <taxon>Eukaryota</taxon>
        <taxon>Fungi</taxon>
        <taxon>Fungi incertae sedis</taxon>
        <taxon>Mucoromycota</taxon>
        <taxon>Mortierellomycotina</taxon>
        <taxon>Mortierellomycetes</taxon>
        <taxon>Mortierellales</taxon>
        <taxon>Mortierellaceae</taxon>
        <taxon>Entomortierella</taxon>
    </lineage>
</organism>
<name>A0A9P6MGY0_9FUNG</name>
<dbReference type="OrthoDB" id="10425054at2759"/>
<keyword evidence="3" id="KW-1185">Reference proteome</keyword>
<feature type="region of interest" description="Disordered" evidence="1">
    <location>
        <begin position="213"/>
        <end position="239"/>
    </location>
</feature>
<dbReference type="AlphaFoldDB" id="A0A9P6MGY0"/>
<proteinExistence type="predicted"/>
<sequence>MDTLHHSRRKNIANVIATTITAAAAGPVIHAITVDKTITGSKTTTDGAGRNHHLEVKKESHVHVEYHDPEDEHMMKYIMATTEVSQRDAVRKVLSSQTSFKDPLMMKYTMSGPESHAEPNHLGRPGVHADSLREKLDQLQQEQHPNPSNSRSPSPRRPGRVSPGRVSPSGLDHYQDNNVRHHHHHQHSWSHSGSNSSPHHCVDIVSCVDSCSSSDKLVDDHTHRVNSSRPGSRPRTAKDTYNEITETITQLHHDLELEKDIERQLMLSFSRRHQQQMNPELLKEYNNNNLQQRHGHANLGHS</sequence>
<evidence type="ECO:0000313" key="2">
    <source>
        <dbReference type="EMBL" id="KAF9999167.1"/>
    </source>
</evidence>
<evidence type="ECO:0000256" key="1">
    <source>
        <dbReference type="SAM" id="MobiDB-lite"/>
    </source>
</evidence>
<protein>
    <submittedName>
        <fullName evidence="2">Uncharacterized protein</fullName>
    </submittedName>
</protein>
<feature type="compositionally biased region" description="Low complexity" evidence="1">
    <location>
        <begin position="160"/>
        <end position="169"/>
    </location>
</feature>
<gene>
    <name evidence="2" type="ORF">BGZ80_006631</name>
</gene>
<dbReference type="EMBL" id="JAAAID010003280">
    <property type="protein sequence ID" value="KAF9999167.1"/>
    <property type="molecule type" value="Genomic_DNA"/>
</dbReference>
<accession>A0A9P6MGY0</accession>
<comment type="caution">
    <text evidence="2">The sequence shown here is derived from an EMBL/GenBank/DDBJ whole genome shotgun (WGS) entry which is preliminary data.</text>
</comment>
<reference evidence="2" key="1">
    <citation type="journal article" date="2020" name="Fungal Divers.">
        <title>Resolving the Mortierellaceae phylogeny through synthesis of multi-gene phylogenetics and phylogenomics.</title>
        <authorList>
            <person name="Vandepol N."/>
            <person name="Liber J."/>
            <person name="Desiro A."/>
            <person name="Na H."/>
            <person name="Kennedy M."/>
            <person name="Barry K."/>
            <person name="Grigoriev I.V."/>
            <person name="Miller A.N."/>
            <person name="O'Donnell K."/>
            <person name="Stajich J.E."/>
            <person name="Bonito G."/>
        </authorList>
    </citation>
    <scope>NUCLEOTIDE SEQUENCE</scope>
    <source>
        <strain evidence="2">NRRL 2769</strain>
    </source>
</reference>
<feature type="region of interest" description="Disordered" evidence="1">
    <location>
        <begin position="107"/>
        <end position="196"/>
    </location>
</feature>
<evidence type="ECO:0000313" key="3">
    <source>
        <dbReference type="Proteomes" id="UP000703661"/>
    </source>
</evidence>